<keyword evidence="1" id="KW-0677">Repeat</keyword>
<gene>
    <name evidence="4" type="ORF">IAA98_06375</name>
</gene>
<evidence type="ECO:0000313" key="5">
    <source>
        <dbReference type="Proteomes" id="UP000886842"/>
    </source>
</evidence>
<dbReference type="PANTHER" id="PTHR24189:SF50">
    <property type="entry name" value="ANKYRIN REPEAT AND SOCS BOX PROTEIN 2"/>
    <property type="match status" value="1"/>
</dbReference>
<dbReference type="EMBL" id="DVLP01000195">
    <property type="protein sequence ID" value="HIT75190.1"/>
    <property type="molecule type" value="Genomic_DNA"/>
</dbReference>
<dbReference type="Proteomes" id="UP000886842">
    <property type="component" value="Unassembled WGS sequence"/>
</dbReference>
<organism evidence="4 5">
    <name type="scientific">Candidatus Avipropionibacterium avicola</name>
    <dbReference type="NCBI Taxonomy" id="2840701"/>
    <lineage>
        <taxon>Bacteria</taxon>
        <taxon>Bacillati</taxon>
        <taxon>Actinomycetota</taxon>
        <taxon>Actinomycetes</taxon>
        <taxon>Propionibacteriales</taxon>
        <taxon>Propionibacteriaceae</taxon>
        <taxon>Propionibacteriaceae incertae sedis</taxon>
        <taxon>Candidatus Avipropionibacterium</taxon>
    </lineage>
</organism>
<keyword evidence="2 3" id="KW-0040">ANK repeat</keyword>
<comment type="caution">
    <text evidence="4">The sequence shown here is derived from an EMBL/GenBank/DDBJ whole genome shotgun (WGS) entry which is preliminary data.</text>
</comment>
<dbReference type="InterPro" id="IPR036770">
    <property type="entry name" value="Ankyrin_rpt-contain_sf"/>
</dbReference>
<evidence type="ECO:0000256" key="2">
    <source>
        <dbReference type="ARBA" id="ARBA00023043"/>
    </source>
</evidence>
<evidence type="ECO:0000256" key="1">
    <source>
        <dbReference type="ARBA" id="ARBA00022737"/>
    </source>
</evidence>
<dbReference type="PROSITE" id="PS50088">
    <property type="entry name" value="ANK_REPEAT"/>
    <property type="match status" value="1"/>
</dbReference>
<proteinExistence type="predicted"/>
<feature type="repeat" description="ANK" evidence="3">
    <location>
        <begin position="342"/>
        <end position="374"/>
    </location>
</feature>
<protein>
    <submittedName>
        <fullName evidence="4">Ankyrin repeat domain-containing protein</fullName>
    </submittedName>
</protein>
<name>A0A9D1GZ69_9ACTN</name>
<evidence type="ECO:0000256" key="3">
    <source>
        <dbReference type="PROSITE-ProRule" id="PRU00023"/>
    </source>
</evidence>
<dbReference type="InterPro" id="IPR050745">
    <property type="entry name" value="Multifunctional_regulatory"/>
</dbReference>
<accession>A0A9D1GZ69</accession>
<dbReference type="PANTHER" id="PTHR24189">
    <property type="entry name" value="MYOTROPHIN"/>
    <property type="match status" value="1"/>
</dbReference>
<dbReference type="InterPro" id="IPR002110">
    <property type="entry name" value="Ankyrin_rpt"/>
</dbReference>
<reference evidence="4" key="1">
    <citation type="submission" date="2020-10" db="EMBL/GenBank/DDBJ databases">
        <authorList>
            <person name="Gilroy R."/>
        </authorList>
    </citation>
    <scope>NUCLEOTIDE SEQUENCE</scope>
    <source>
        <strain evidence="4">ChiGjej1B1-24693</strain>
    </source>
</reference>
<dbReference type="GO" id="GO:0005737">
    <property type="term" value="C:cytoplasm"/>
    <property type="evidence" value="ECO:0007669"/>
    <property type="project" value="TreeGrafter"/>
</dbReference>
<sequence length="375" mass="40690">MPISVRHLPDNPNLEHLRGEAKQLAKRCRSGAVDALELVATFDPRTTDSGVVTLAAAQRVIARSYGFANWARLKDHVGFVTEHTRWPEPAAESAPLDPGARADHLLQLGCHNYTRDRTAAVRRARDLLAAEPALGTSNVFTMAVTGAHQELSRLLSEDPSAVHATGGPFDWPALLYLAYGRVGDAPGHSAVRTASVLLEAGADPNAGFLWQGLTSPFTALTGVLGGGEQDQSAHPDSIALARLLLEAGADPNDNQALYNRMFSPRDDHLELLFEYGLGQPFESVWRRRLGDSQLLTHHYPTPEQMVTEQLRWAAGHGMTDRIRLLLDHGVDPDGRGYHPNFGDQTAYRIAVLAGFPEIARLLADAGADTSVVDTN</sequence>
<dbReference type="Gene3D" id="1.25.40.20">
    <property type="entry name" value="Ankyrin repeat-containing domain"/>
    <property type="match status" value="2"/>
</dbReference>
<dbReference type="SUPFAM" id="SSF48403">
    <property type="entry name" value="Ankyrin repeat"/>
    <property type="match status" value="1"/>
</dbReference>
<evidence type="ECO:0000313" key="4">
    <source>
        <dbReference type="EMBL" id="HIT75190.1"/>
    </source>
</evidence>
<dbReference type="AlphaFoldDB" id="A0A9D1GZ69"/>
<reference evidence="4" key="2">
    <citation type="journal article" date="2021" name="PeerJ">
        <title>Extensive microbial diversity within the chicken gut microbiome revealed by metagenomics and culture.</title>
        <authorList>
            <person name="Gilroy R."/>
            <person name="Ravi A."/>
            <person name="Getino M."/>
            <person name="Pursley I."/>
            <person name="Horton D.L."/>
            <person name="Alikhan N.F."/>
            <person name="Baker D."/>
            <person name="Gharbi K."/>
            <person name="Hall N."/>
            <person name="Watson M."/>
            <person name="Adriaenssens E.M."/>
            <person name="Foster-Nyarko E."/>
            <person name="Jarju S."/>
            <person name="Secka A."/>
            <person name="Antonio M."/>
            <person name="Oren A."/>
            <person name="Chaudhuri R.R."/>
            <person name="La Ragione R."/>
            <person name="Hildebrand F."/>
            <person name="Pallen M.J."/>
        </authorList>
    </citation>
    <scope>NUCLEOTIDE SEQUENCE</scope>
    <source>
        <strain evidence="4">ChiGjej1B1-24693</strain>
    </source>
</reference>